<dbReference type="Gene3D" id="3.40.190.10">
    <property type="entry name" value="Periplasmic binding protein-like II"/>
    <property type="match status" value="1"/>
</dbReference>
<dbReference type="Proteomes" id="UP000663792">
    <property type="component" value="Unassembled WGS sequence"/>
</dbReference>
<organism evidence="1 2">
    <name type="scientific">Nakamurella leprariae</name>
    <dbReference type="NCBI Taxonomy" id="2803911"/>
    <lineage>
        <taxon>Bacteria</taxon>
        <taxon>Bacillati</taxon>
        <taxon>Actinomycetota</taxon>
        <taxon>Actinomycetes</taxon>
        <taxon>Nakamurellales</taxon>
        <taxon>Nakamurellaceae</taxon>
        <taxon>Nakamurella</taxon>
    </lineage>
</organism>
<accession>A0A938Y6L8</accession>
<proteinExistence type="predicted"/>
<keyword evidence="2" id="KW-1185">Reference proteome</keyword>
<evidence type="ECO:0000313" key="2">
    <source>
        <dbReference type="Proteomes" id="UP000663792"/>
    </source>
</evidence>
<dbReference type="AlphaFoldDB" id="A0A938Y6L8"/>
<comment type="caution">
    <text evidence="1">The sequence shown here is derived from an EMBL/GenBank/DDBJ whole genome shotgun (WGS) entry which is preliminary data.</text>
</comment>
<dbReference type="SUPFAM" id="SSF53850">
    <property type="entry name" value="Periplasmic binding protein-like II"/>
    <property type="match status" value="1"/>
</dbReference>
<sequence>MAGEAGFRVESDLHHPAMYYDAAWLEIPLGLTGWASRPTASQFLSLFTSDAVWNTGRWTNREFDALVEQYESTVDEAERTDVANQLATLVRDEVPQIIASWPQVAIAMTNSVHGMPADASSYVELSGAWKE</sequence>
<gene>
    <name evidence="1" type="ORF">JL106_06825</name>
</gene>
<dbReference type="RefSeq" id="WP_205259926.1">
    <property type="nucleotide sequence ID" value="NZ_JAERWK010000008.1"/>
</dbReference>
<dbReference type="EMBL" id="JAERWK010000008">
    <property type="protein sequence ID" value="MBM9466996.1"/>
    <property type="molecule type" value="Genomic_DNA"/>
</dbReference>
<evidence type="ECO:0000313" key="1">
    <source>
        <dbReference type="EMBL" id="MBM9466996.1"/>
    </source>
</evidence>
<dbReference type="Gene3D" id="3.10.105.10">
    <property type="entry name" value="Dipeptide-binding Protein, Domain 3"/>
    <property type="match status" value="1"/>
</dbReference>
<name>A0A938Y6L8_9ACTN</name>
<protein>
    <recommendedName>
        <fullName evidence="3">Solute-binding protein family 5 domain-containing protein</fullName>
    </recommendedName>
</protein>
<reference evidence="1" key="1">
    <citation type="submission" date="2021-01" db="EMBL/GenBank/DDBJ databases">
        <title>YIM 132084 draft genome.</title>
        <authorList>
            <person name="An D."/>
        </authorList>
    </citation>
    <scope>NUCLEOTIDE SEQUENCE</scope>
    <source>
        <strain evidence="1">YIM 132084</strain>
    </source>
</reference>
<evidence type="ECO:0008006" key="3">
    <source>
        <dbReference type="Google" id="ProtNLM"/>
    </source>
</evidence>